<dbReference type="Gene3D" id="1.10.530.40">
    <property type="match status" value="1"/>
</dbReference>
<keyword evidence="5 6" id="KW-0326">Glycosidase</keyword>
<evidence type="ECO:0000313" key="8">
    <source>
        <dbReference type="Proteomes" id="UP000585363"/>
    </source>
</evidence>
<dbReference type="PANTHER" id="PTHR38107">
    <property type="match status" value="1"/>
</dbReference>
<keyword evidence="2 6" id="KW-0929">Antimicrobial</keyword>
<dbReference type="InterPro" id="IPR023346">
    <property type="entry name" value="Lysozyme-like_dom_sf"/>
</dbReference>
<gene>
    <name evidence="7" type="ORF">GW590_10050</name>
</gene>
<dbReference type="CDD" id="cd16901">
    <property type="entry name" value="lyz_P1"/>
    <property type="match status" value="1"/>
</dbReference>
<dbReference type="SUPFAM" id="SSF53955">
    <property type="entry name" value="Lysozyme-like"/>
    <property type="match status" value="1"/>
</dbReference>
<comment type="caution">
    <text evidence="7">The sequence shown here is derived from an EMBL/GenBank/DDBJ whole genome shotgun (WGS) entry which is preliminary data.</text>
</comment>
<organism evidence="7 8">
    <name type="scientific">Rouxiella aceris</name>
    <dbReference type="NCBI Taxonomy" id="2703884"/>
    <lineage>
        <taxon>Bacteria</taxon>
        <taxon>Pseudomonadati</taxon>
        <taxon>Pseudomonadota</taxon>
        <taxon>Gammaproteobacteria</taxon>
        <taxon>Enterobacterales</taxon>
        <taxon>Yersiniaceae</taxon>
        <taxon>Rouxiella</taxon>
    </lineage>
</organism>
<dbReference type="GO" id="GO:0016998">
    <property type="term" value="P:cell wall macromolecule catabolic process"/>
    <property type="evidence" value="ECO:0007669"/>
    <property type="project" value="InterPro"/>
</dbReference>
<dbReference type="GO" id="GO:0009253">
    <property type="term" value="P:peptidoglycan catabolic process"/>
    <property type="evidence" value="ECO:0007669"/>
    <property type="project" value="InterPro"/>
</dbReference>
<dbReference type="GO" id="GO:0003796">
    <property type="term" value="F:lysozyme activity"/>
    <property type="evidence" value="ECO:0007669"/>
    <property type="project" value="UniProtKB-EC"/>
</dbReference>
<proteinExistence type="inferred from homology"/>
<protein>
    <recommendedName>
        <fullName evidence="6">Lysozyme</fullName>
        <ecNumber evidence="6">3.2.1.17</ecNumber>
    </recommendedName>
</protein>
<dbReference type="Pfam" id="PF00959">
    <property type="entry name" value="Phage_lysozyme"/>
    <property type="match status" value="1"/>
</dbReference>
<dbReference type="EMBL" id="JAADJU010000004">
    <property type="protein sequence ID" value="NMP27206.1"/>
    <property type="molecule type" value="Genomic_DNA"/>
</dbReference>
<dbReference type="RefSeq" id="WP_169402895.1">
    <property type="nucleotide sequence ID" value="NZ_JAADJU010000004.1"/>
</dbReference>
<evidence type="ECO:0000256" key="5">
    <source>
        <dbReference type="ARBA" id="ARBA00023295"/>
    </source>
</evidence>
<dbReference type="GO" id="GO:0042742">
    <property type="term" value="P:defense response to bacterium"/>
    <property type="evidence" value="ECO:0007669"/>
    <property type="project" value="UniProtKB-KW"/>
</dbReference>
<evidence type="ECO:0000313" key="7">
    <source>
        <dbReference type="EMBL" id="NMP27206.1"/>
    </source>
</evidence>
<evidence type="ECO:0000256" key="1">
    <source>
        <dbReference type="ARBA" id="ARBA00000632"/>
    </source>
</evidence>
<dbReference type="Proteomes" id="UP000585363">
    <property type="component" value="Unassembled WGS sequence"/>
</dbReference>
<keyword evidence="4 6" id="KW-0378">Hydrolase</keyword>
<sequence>MSSIVRRCSVAGVLALALLLPDHRAVKTSDAGLALLANLEGCRLNPYQCSAGVWTSGIGHTAGVKPAQAITEPIAAQNLISDVLMTERAVDKCMRVAMPQPVYDAVVSFAFNVGTAAACRSTLAFFINKGEWGKACQQLPRWVFVNGVKSDGLINRRSAELKHCLKGVS</sequence>
<comment type="catalytic activity">
    <reaction evidence="1 6">
        <text>Hydrolysis of (1-&gt;4)-beta-linkages between N-acetylmuramic acid and N-acetyl-D-glucosamine residues in a peptidoglycan and between N-acetyl-D-glucosamine residues in chitodextrins.</text>
        <dbReference type="EC" id="3.2.1.17"/>
    </reaction>
</comment>
<evidence type="ECO:0000256" key="6">
    <source>
        <dbReference type="RuleBase" id="RU003788"/>
    </source>
</evidence>
<dbReference type="InterPro" id="IPR023347">
    <property type="entry name" value="Lysozyme_dom_sf"/>
</dbReference>
<dbReference type="InterPro" id="IPR002196">
    <property type="entry name" value="Glyco_hydro_24"/>
</dbReference>
<dbReference type="HAMAP" id="MF_04110">
    <property type="entry name" value="ENDOLYSIN_T4"/>
    <property type="match status" value="1"/>
</dbReference>
<keyword evidence="8" id="KW-1185">Reference proteome</keyword>
<dbReference type="InterPro" id="IPR034690">
    <property type="entry name" value="Endolysin_T4_type"/>
</dbReference>
<reference evidence="7 8" key="2">
    <citation type="submission" date="2020-06" db="EMBL/GenBank/DDBJ databases">
        <title>Polyphasic characterization of a Rahnella strain isolated from tree sap.</title>
        <authorList>
            <person name="Kim I.S."/>
        </authorList>
    </citation>
    <scope>NUCLEOTIDE SEQUENCE [LARGE SCALE GENOMIC DNA]</scope>
    <source>
        <strain evidence="7 8">SAP-1</strain>
    </source>
</reference>
<name>A0A848MIS7_9GAMM</name>
<dbReference type="PANTHER" id="PTHR38107:SF4">
    <property type="entry name" value="LYSOZYME"/>
    <property type="match status" value="1"/>
</dbReference>
<dbReference type="GO" id="GO:0031640">
    <property type="term" value="P:killing of cells of another organism"/>
    <property type="evidence" value="ECO:0007669"/>
    <property type="project" value="UniProtKB-KW"/>
</dbReference>
<evidence type="ECO:0000256" key="4">
    <source>
        <dbReference type="ARBA" id="ARBA00022801"/>
    </source>
</evidence>
<comment type="similarity">
    <text evidence="6">Belongs to the glycosyl hydrolase 24 family.</text>
</comment>
<keyword evidence="3 6" id="KW-0081">Bacteriolytic enzyme</keyword>
<dbReference type="InterPro" id="IPR051018">
    <property type="entry name" value="Bacteriophage_GH24"/>
</dbReference>
<reference evidence="7 8" key="1">
    <citation type="submission" date="2020-01" db="EMBL/GenBank/DDBJ databases">
        <authorList>
            <person name="Lee S.D."/>
        </authorList>
    </citation>
    <scope>NUCLEOTIDE SEQUENCE [LARGE SCALE GENOMIC DNA]</scope>
    <source>
        <strain evidence="7 8">SAP-1</strain>
    </source>
</reference>
<dbReference type="AlphaFoldDB" id="A0A848MIS7"/>
<evidence type="ECO:0000256" key="3">
    <source>
        <dbReference type="ARBA" id="ARBA00022638"/>
    </source>
</evidence>
<accession>A0A848MIS7</accession>
<evidence type="ECO:0000256" key="2">
    <source>
        <dbReference type="ARBA" id="ARBA00022529"/>
    </source>
</evidence>
<dbReference type="EC" id="3.2.1.17" evidence="6"/>